<evidence type="ECO:0008006" key="4">
    <source>
        <dbReference type="Google" id="ProtNLM"/>
    </source>
</evidence>
<accession>K0X712</accession>
<sequence>MKKLFVSCSCFLVTTLLSVQADDKMDKQTDVVVEECVCQGPSQSPARVILLWGETPPNDELMAMFYDTRLLHFQDPRAPRFLLIDRKGRAALGIGGYVKATASYDFDGALPNRDFVTYDIPVPRNPAERNQYQMDASTTRLFLKLVGANSVLGKYTVYVESDFRGGQDYGFRLRQAYVNARGFLVGQTWSTFVDPAAAPPTIDYEGPNGMTSVRNVMLRYTLDLSKHWQVALAAEAPSVTYTLSDGNNMAIRQRMPDIPFYVQYGWNEGNNHIRVSGLIRGLSYRDLMASRNKSVLGWAVQLSGLANITPKVMLYYQGVYGRGYDRYLNGLNGKGFDLIPDPDNQGKLYAPETLGYMAGIRYSFSQKFFISASYSQSRLYSKTGSLSENSYRYAQYIVGNAFYNLTPDCSIGLEYLYGRRSNINREDGQANRINAMIQYNF</sequence>
<keyword evidence="1" id="KW-0732">Signal</keyword>
<dbReference type="EMBL" id="ADLE01000001">
    <property type="protein sequence ID" value="EJZ66171.1"/>
    <property type="molecule type" value="Genomic_DNA"/>
</dbReference>
<keyword evidence="3" id="KW-1185">Reference proteome</keyword>
<dbReference type="Proteomes" id="UP000006044">
    <property type="component" value="Unassembled WGS sequence"/>
</dbReference>
<protein>
    <recommendedName>
        <fullName evidence="4">Porin</fullName>
    </recommendedName>
</protein>
<comment type="caution">
    <text evidence="2">The sequence shown here is derived from an EMBL/GenBank/DDBJ whole genome shotgun (WGS) entry which is preliminary data.</text>
</comment>
<dbReference type="GeneID" id="77847701"/>
<dbReference type="SUPFAM" id="SSF56935">
    <property type="entry name" value="Porins"/>
    <property type="match status" value="1"/>
</dbReference>
<gene>
    <name evidence="2" type="ORF">HMPREF9448_00346</name>
</gene>
<evidence type="ECO:0000313" key="3">
    <source>
        <dbReference type="Proteomes" id="UP000006044"/>
    </source>
</evidence>
<proteinExistence type="predicted"/>
<dbReference type="RefSeq" id="WP_008860845.1">
    <property type="nucleotide sequence ID" value="NZ_CAXSYG010000002.1"/>
</dbReference>
<feature type="signal peptide" evidence="1">
    <location>
        <begin position="1"/>
        <end position="21"/>
    </location>
</feature>
<dbReference type="STRING" id="742726.HMPREF9448_00346"/>
<dbReference type="Gene3D" id="2.40.160.10">
    <property type="entry name" value="Porin"/>
    <property type="match status" value="1"/>
</dbReference>
<dbReference type="AlphaFoldDB" id="K0X712"/>
<evidence type="ECO:0000313" key="2">
    <source>
        <dbReference type="EMBL" id="EJZ66171.1"/>
    </source>
</evidence>
<dbReference type="HOGENOM" id="CLU_649963_0_0_10"/>
<dbReference type="Pfam" id="PF19577">
    <property type="entry name" value="DcaP"/>
    <property type="match status" value="1"/>
</dbReference>
<dbReference type="InterPro" id="IPR045748">
    <property type="entry name" value="DcaP"/>
</dbReference>
<dbReference type="InterPro" id="IPR023614">
    <property type="entry name" value="Porin_dom_sf"/>
</dbReference>
<dbReference type="OrthoDB" id="790324at2"/>
<name>K0X712_9BACT</name>
<reference evidence="2 3" key="1">
    <citation type="submission" date="2012-08" db="EMBL/GenBank/DDBJ databases">
        <title>The Genome Sequence of Barnesiella intestinihominis YIT 11860.</title>
        <authorList>
            <consortium name="The Broad Institute Genome Sequencing Platform"/>
            <person name="Earl A."/>
            <person name="Ward D."/>
            <person name="Feldgarden M."/>
            <person name="Gevers D."/>
            <person name="Morotomi M."/>
            <person name="Walker B."/>
            <person name="Young S.K."/>
            <person name="Zeng Q."/>
            <person name="Gargeya S."/>
            <person name="Fitzgerald M."/>
            <person name="Haas B."/>
            <person name="Abouelleil A."/>
            <person name="Alvarado L."/>
            <person name="Arachchi H.M."/>
            <person name="Berlin A.M."/>
            <person name="Chapman S.B."/>
            <person name="Goldberg J."/>
            <person name="Griggs A."/>
            <person name="Gujja S."/>
            <person name="Hansen M."/>
            <person name="Howarth C."/>
            <person name="Imamovic A."/>
            <person name="Larimer J."/>
            <person name="McCowen C."/>
            <person name="Montmayeur A."/>
            <person name="Murphy C."/>
            <person name="Neiman D."/>
            <person name="Pearson M."/>
            <person name="Priest M."/>
            <person name="Roberts A."/>
            <person name="Saif S."/>
            <person name="Shea T."/>
            <person name="Sisk P."/>
            <person name="Sykes S."/>
            <person name="Wortman J."/>
            <person name="Nusbaum C."/>
            <person name="Birren B."/>
        </authorList>
    </citation>
    <scope>NUCLEOTIDE SEQUENCE [LARGE SCALE GENOMIC DNA]</scope>
    <source>
        <strain evidence="2 3">YIT 11860</strain>
    </source>
</reference>
<dbReference type="eggNOG" id="COG2911">
    <property type="taxonomic scope" value="Bacteria"/>
</dbReference>
<evidence type="ECO:0000256" key="1">
    <source>
        <dbReference type="SAM" id="SignalP"/>
    </source>
</evidence>
<feature type="chain" id="PRO_5003840838" description="Porin" evidence="1">
    <location>
        <begin position="22"/>
        <end position="441"/>
    </location>
</feature>
<organism evidence="2 3">
    <name type="scientific">Barnesiella intestinihominis YIT 11860</name>
    <dbReference type="NCBI Taxonomy" id="742726"/>
    <lineage>
        <taxon>Bacteria</taxon>
        <taxon>Pseudomonadati</taxon>
        <taxon>Bacteroidota</taxon>
        <taxon>Bacteroidia</taxon>
        <taxon>Bacteroidales</taxon>
        <taxon>Barnesiellaceae</taxon>
        <taxon>Barnesiella</taxon>
    </lineage>
</organism>